<evidence type="ECO:0000259" key="2">
    <source>
        <dbReference type="Pfam" id="PF00078"/>
    </source>
</evidence>
<keyword evidence="4" id="KW-1185">Reference proteome</keyword>
<evidence type="ECO:0000313" key="4">
    <source>
        <dbReference type="Proteomes" id="UP000026915"/>
    </source>
</evidence>
<dbReference type="Pfam" id="PF00078">
    <property type="entry name" value="RVT_1"/>
    <property type="match status" value="1"/>
</dbReference>
<dbReference type="PANTHER" id="PTHR31286">
    <property type="entry name" value="GLYCINE-RICH CELL WALL STRUCTURAL PROTEIN 1.8-LIKE"/>
    <property type="match status" value="1"/>
</dbReference>
<organism evidence="3 4">
    <name type="scientific">Theobroma cacao</name>
    <name type="common">Cacao</name>
    <name type="synonym">Cocoa</name>
    <dbReference type="NCBI Taxonomy" id="3641"/>
    <lineage>
        <taxon>Eukaryota</taxon>
        <taxon>Viridiplantae</taxon>
        <taxon>Streptophyta</taxon>
        <taxon>Embryophyta</taxon>
        <taxon>Tracheophyta</taxon>
        <taxon>Spermatophyta</taxon>
        <taxon>Magnoliopsida</taxon>
        <taxon>eudicotyledons</taxon>
        <taxon>Gunneridae</taxon>
        <taxon>Pentapetalae</taxon>
        <taxon>rosids</taxon>
        <taxon>malvids</taxon>
        <taxon>Malvales</taxon>
        <taxon>Malvaceae</taxon>
        <taxon>Byttnerioideae</taxon>
        <taxon>Theobroma</taxon>
    </lineage>
</organism>
<dbReference type="InterPro" id="IPR040256">
    <property type="entry name" value="At4g02000-like"/>
</dbReference>
<proteinExistence type="predicted"/>
<dbReference type="EMBL" id="CM001879">
    <property type="protein sequence ID" value="EOX92867.1"/>
    <property type="molecule type" value="Genomic_DNA"/>
</dbReference>
<dbReference type="SUPFAM" id="SSF56672">
    <property type="entry name" value="DNA/RNA polymerases"/>
    <property type="match status" value="1"/>
</dbReference>
<reference evidence="3 4" key="1">
    <citation type="journal article" date="2013" name="Genome Biol.">
        <title>The genome sequence of the most widely cultivated cacao type and its use to identify candidate genes regulating pod color.</title>
        <authorList>
            <person name="Motamayor J.C."/>
            <person name="Mockaitis K."/>
            <person name="Schmutz J."/>
            <person name="Haiminen N."/>
            <person name="Iii D.L."/>
            <person name="Cornejo O."/>
            <person name="Findley S.D."/>
            <person name="Zheng P."/>
            <person name="Utro F."/>
            <person name="Royaert S."/>
            <person name="Saski C."/>
            <person name="Jenkins J."/>
            <person name="Podicheti R."/>
            <person name="Zhao M."/>
            <person name="Scheffler B.E."/>
            <person name="Stack J.C."/>
            <person name="Feltus F.A."/>
            <person name="Mustiga G.M."/>
            <person name="Amores F."/>
            <person name="Phillips W."/>
            <person name="Marelli J.P."/>
            <person name="May G.D."/>
            <person name="Shapiro H."/>
            <person name="Ma J."/>
            <person name="Bustamante C.D."/>
            <person name="Schnell R.J."/>
            <person name="Main D."/>
            <person name="Gilbert D."/>
            <person name="Parida L."/>
            <person name="Kuhn D.N."/>
        </authorList>
    </citation>
    <scope>NUCLEOTIDE SEQUENCE [LARGE SCALE GENOMIC DNA]</scope>
    <source>
        <strain evidence="4">cv. Matina 1-6</strain>
    </source>
</reference>
<dbReference type="InterPro" id="IPR000477">
    <property type="entry name" value="RT_dom"/>
</dbReference>
<dbReference type="eggNOG" id="KOG1075">
    <property type="taxonomic scope" value="Eukaryota"/>
</dbReference>
<dbReference type="PANTHER" id="PTHR31286:SF99">
    <property type="entry name" value="DUF4283 DOMAIN-CONTAINING PROTEIN"/>
    <property type="match status" value="1"/>
</dbReference>
<protein>
    <submittedName>
        <fullName evidence="3">LINE-type retrotransposon LIb DNA, Insertion at the S11 site-like protein</fullName>
    </submittedName>
</protein>
<evidence type="ECO:0000256" key="1">
    <source>
        <dbReference type="SAM" id="MobiDB-lite"/>
    </source>
</evidence>
<dbReference type="InterPro" id="IPR043502">
    <property type="entry name" value="DNA/RNA_pol_sf"/>
</dbReference>
<feature type="domain" description="Reverse transcriptase" evidence="2">
    <location>
        <begin position="661"/>
        <end position="773"/>
    </location>
</feature>
<dbReference type="Proteomes" id="UP000026915">
    <property type="component" value="Chromosome 1"/>
</dbReference>
<name>A0A061DKC2_THECC</name>
<dbReference type="OMA" id="METENCQ"/>
<sequence>MFFEGVEDSVEGSKDDSEFEMDYDFAESDEENFEYGSIEGFPSITVSDKRQETLARRWQNVVIVQMLDRAISYRILCDRVASMWRPKDMQDLTAVAAWVRFLGIPFHIYHKYILRRITSLIGKLLKIDYNIGAEKRGKFARVTVELDLFKPLIPKFFLNGKEQKIVYKGLPRVCFNYGVFGHTKKVCSNHRELSPTKATVNPQDPKESPGDSPYGPWMLVSRRKTRGMDKKLKSTANQKSQDQGGTRSRFLVLDTMDSGIANIDIFDAQQYMLTDKDDQVIMADEGDRKDYNRVQESNKLFDGRLPGSLPQREPNNLQADVCVPTMTTLDQTKHSAVIPKDKAEDNSAIVHAMDSRNIRLTKTESCGGVILSKGKEKQVSKAGNIRLQRSFLKKKARAKHNGSHSLSPSLSLLKEKIIQPSITSMERKFGVGDGVIADDECQMSMETENCQGAGDRGFPHFANDLQRMHHFSIMVLLEPRVSGITVDKGALKKFSDSARVWNKEVFGNIFSRKKRILARLGGIEKELETQQSRHLQELEVKLRKEYELITQQEEVFWLQKSKADSLTLGDKNNRIDYDRLLTPIYAKEVQEALFSMKPMKTPGIDGIHALFFQNQWKVVGSSVVKYVQTVFTSTETQSSFILERAIIDNVIVTQEVMHSFKRKKGKILWNGMPSESFSPYRGVRQGDPLSPYLFVLCIERLSHAINIAVVQGLWKPIKLGRHYPLISHLFFADDLILFAEASVDQMEIINGVLGDFCACLGEKVNVQKSSFYCSANVSRE</sequence>
<dbReference type="InParanoid" id="A0A061DKC2"/>
<dbReference type="Gramene" id="EOX92867">
    <property type="protein sequence ID" value="EOX92867"/>
    <property type="gene ID" value="TCM_001728"/>
</dbReference>
<dbReference type="HOGENOM" id="CLU_359195_0_0_1"/>
<evidence type="ECO:0000313" key="3">
    <source>
        <dbReference type="EMBL" id="EOX92867.1"/>
    </source>
</evidence>
<feature type="region of interest" description="Disordered" evidence="1">
    <location>
        <begin position="192"/>
        <end position="218"/>
    </location>
</feature>
<gene>
    <name evidence="3" type="ORF">TCM_001728</name>
</gene>
<dbReference type="AlphaFoldDB" id="A0A061DKC2"/>
<accession>A0A061DKC2</accession>